<proteinExistence type="predicted"/>
<sequence>MVDVGLEQAFAKVRAFLEGDFEHPGLTLYDLQNLVGYNSRLKTDGPLSYTMPPEPALSGVAAVRLYYYPKDPEVNLIVEIEDKTRKRHLRHFKWNGVSWTAARGLKADLTATREVLPSIEEVGGDFFLGYASEEAKELAEAIRRGEAAGAKYMLCTRDNTRIFYAPTSSPPAVPCPRCGNTNMIFKTLTLATPEDRIEAILREQRALRTALEDLLLYLKRKLGP</sequence>
<name>A0A399E2J4_9DEIN</name>
<organism evidence="1 2">
    <name type="scientific">Meiothermus taiwanensis</name>
    <dbReference type="NCBI Taxonomy" id="172827"/>
    <lineage>
        <taxon>Bacteria</taxon>
        <taxon>Thermotogati</taxon>
        <taxon>Deinococcota</taxon>
        <taxon>Deinococci</taxon>
        <taxon>Thermales</taxon>
        <taxon>Thermaceae</taxon>
        <taxon>Meiothermus</taxon>
    </lineage>
</organism>
<gene>
    <name evidence="1" type="ORF">Mcate_01054</name>
</gene>
<accession>A0A399E2J4</accession>
<comment type="caution">
    <text evidence="1">The sequence shown here is derived from an EMBL/GenBank/DDBJ whole genome shotgun (WGS) entry which is preliminary data.</text>
</comment>
<reference evidence="1 2" key="1">
    <citation type="submission" date="2018-08" db="EMBL/GenBank/DDBJ databases">
        <title>Meiothermus cateniformans JCM 15151 genome sequencing project.</title>
        <authorList>
            <person name="Da Costa M.S."/>
            <person name="Albuquerque L."/>
            <person name="Raposo P."/>
            <person name="Froufe H.J.C."/>
            <person name="Barroso C.S."/>
            <person name="Egas C."/>
        </authorList>
    </citation>
    <scope>NUCLEOTIDE SEQUENCE [LARGE SCALE GENOMIC DNA]</scope>
    <source>
        <strain evidence="1 2">JCM 15151</strain>
    </source>
</reference>
<dbReference type="Proteomes" id="UP000266089">
    <property type="component" value="Unassembled WGS sequence"/>
</dbReference>
<dbReference type="RefSeq" id="WP_013012771.1">
    <property type="nucleotide sequence ID" value="NZ_JBHSXZ010000070.1"/>
</dbReference>
<dbReference type="EMBL" id="QWKX01000019">
    <property type="protein sequence ID" value="RIH78038.1"/>
    <property type="molecule type" value="Genomic_DNA"/>
</dbReference>
<evidence type="ECO:0000313" key="2">
    <source>
        <dbReference type="Proteomes" id="UP000266089"/>
    </source>
</evidence>
<dbReference type="OrthoDB" id="30944at2"/>
<protein>
    <submittedName>
        <fullName evidence="1">Uncharacterized protein</fullName>
    </submittedName>
</protein>
<evidence type="ECO:0000313" key="1">
    <source>
        <dbReference type="EMBL" id="RIH78038.1"/>
    </source>
</evidence>
<dbReference type="AlphaFoldDB" id="A0A399E2J4"/>